<sequence length="105" mass="12307">MDDVVTHIISIETGVPQNQITENSTLLGDLKIDGDDAWDLFEQCHDKFELDLFDFDFNKYFRSEPCLKGFVYLYRKIKYRDEHVASNKTPITVKQLIDACKKGKW</sequence>
<gene>
    <name evidence="1" type="ORF">H3N35_13605</name>
</gene>
<name>A0ABY7V6P8_9GAMM</name>
<keyword evidence="2" id="KW-1185">Reference proteome</keyword>
<evidence type="ECO:0000313" key="2">
    <source>
        <dbReference type="Proteomes" id="UP001215231"/>
    </source>
</evidence>
<reference evidence="1 2" key="1">
    <citation type="journal article" date="2022" name="Mar. Drugs">
        <title>Bioassay-Guided Fractionation Leads to the Detection of Cholic Acid Generated by the Rare Thalassomonas sp.</title>
        <authorList>
            <person name="Pheiffer F."/>
            <person name="Schneider Y.K."/>
            <person name="Hansen E.H."/>
            <person name="Andersen J.H."/>
            <person name="Isaksson J."/>
            <person name="Busche T."/>
            <person name="R C."/>
            <person name="Kalinowski J."/>
            <person name="Zyl L.V."/>
            <person name="Trindade M."/>
        </authorList>
    </citation>
    <scope>NUCLEOTIDE SEQUENCE [LARGE SCALE GENOMIC DNA]</scope>
    <source>
        <strain evidence="1 2">A5K-61T</strain>
    </source>
</reference>
<dbReference type="InterPro" id="IPR036736">
    <property type="entry name" value="ACP-like_sf"/>
</dbReference>
<accession>A0ABY7V6P8</accession>
<dbReference type="Pfam" id="PF07377">
    <property type="entry name" value="DUF1493"/>
    <property type="match status" value="1"/>
</dbReference>
<dbReference type="InterPro" id="IPR010862">
    <property type="entry name" value="DUF1493"/>
</dbReference>
<protein>
    <submittedName>
        <fullName evidence="1">DUF1493 family protein</fullName>
    </submittedName>
</protein>
<dbReference type="EMBL" id="CP059693">
    <property type="protein sequence ID" value="WDE09373.1"/>
    <property type="molecule type" value="Genomic_DNA"/>
</dbReference>
<evidence type="ECO:0000313" key="1">
    <source>
        <dbReference type="EMBL" id="WDE09373.1"/>
    </source>
</evidence>
<dbReference type="RefSeq" id="WP_274049290.1">
    <property type="nucleotide sequence ID" value="NZ_CP059693.1"/>
</dbReference>
<organism evidence="1 2">
    <name type="scientific">Thalassomonas haliotis</name>
    <dbReference type="NCBI Taxonomy" id="485448"/>
    <lineage>
        <taxon>Bacteria</taxon>
        <taxon>Pseudomonadati</taxon>
        <taxon>Pseudomonadota</taxon>
        <taxon>Gammaproteobacteria</taxon>
        <taxon>Alteromonadales</taxon>
        <taxon>Colwelliaceae</taxon>
        <taxon>Thalassomonas</taxon>
    </lineage>
</organism>
<proteinExistence type="predicted"/>
<dbReference type="Proteomes" id="UP001215231">
    <property type="component" value="Chromosome"/>
</dbReference>
<dbReference type="Gene3D" id="1.10.1200.10">
    <property type="entry name" value="ACP-like"/>
    <property type="match status" value="1"/>
</dbReference>